<name>A0A926N717_9BACL</name>
<protein>
    <submittedName>
        <fullName evidence="4">Spore coat protein</fullName>
    </submittedName>
</protein>
<dbReference type="EMBL" id="JACXAH010000002">
    <property type="protein sequence ID" value="MBD1371061.1"/>
    <property type="molecule type" value="Genomic_DNA"/>
</dbReference>
<comment type="caution">
    <text evidence="4">The sequence shown here is derived from an EMBL/GenBank/DDBJ whole genome shotgun (WGS) entry which is preliminary data.</text>
</comment>
<accession>A0A926N717</accession>
<evidence type="ECO:0000313" key="4">
    <source>
        <dbReference type="EMBL" id="MBD1371061.1"/>
    </source>
</evidence>
<evidence type="ECO:0000256" key="1">
    <source>
        <dbReference type="ARBA" id="ARBA00022969"/>
    </source>
</evidence>
<evidence type="ECO:0000256" key="2">
    <source>
        <dbReference type="ARBA" id="ARBA00024325"/>
    </source>
</evidence>
<organism evidence="4 5">
    <name type="scientific">Polycladospora coralii</name>
    <dbReference type="NCBI Taxonomy" id="2771432"/>
    <lineage>
        <taxon>Bacteria</taxon>
        <taxon>Bacillati</taxon>
        <taxon>Bacillota</taxon>
        <taxon>Bacilli</taxon>
        <taxon>Bacillales</taxon>
        <taxon>Thermoactinomycetaceae</taxon>
        <taxon>Polycladospora</taxon>
    </lineage>
</organism>
<dbReference type="PANTHER" id="PTHR39183:SF1">
    <property type="entry name" value="SPORE COAT PROTEIN F-LIKE PROTEIN YHCQ"/>
    <property type="match status" value="1"/>
</dbReference>
<dbReference type="GO" id="GO:0030435">
    <property type="term" value="P:sporulation resulting in formation of a cellular spore"/>
    <property type="evidence" value="ECO:0007669"/>
    <property type="project" value="UniProtKB-KW"/>
</dbReference>
<keyword evidence="4" id="KW-0946">Virion</keyword>
<comment type="subcellular location">
    <subcellularLocation>
        <location evidence="2">Spore coat</location>
    </subcellularLocation>
</comment>
<dbReference type="InterPro" id="IPR012347">
    <property type="entry name" value="Ferritin-like"/>
</dbReference>
<dbReference type="Proteomes" id="UP000661691">
    <property type="component" value="Unassembled WGS sequence"/>
</dbReference>
<dbReference type="Pfam" id="PF07875">
    <property type="entry name" value="Coat_F"/>
    <property type="match status" value="1"/>
</dbReference>
<evidence type="ECO:0000256" key="3">
    <source>
        <dbReference type="ARBA" id="ARBA00024344"/>
    </source>
</evidence>
<proteinExistence type="inferred from homology"/>
<gene>
    <name evidence="4" type="ORF">IC620_01645</name>
</gene>
<sequence length="208" mass="23488">MQQQSQMSGSESIQYGQVPAHLNHGAHEIEDIQEVLSSCINCMDQYTLYKQHCQSPELRDIIERQYQAVQQEYNTLLDCFSTGQDPQVPTQAYNMQQENNVTFGMQSTAPHQPCQDASQFGDQQIAAGMLDLQKSRSLLQAGAACEVTNPVVRRVLSASIPNSVEMAYEIFLYQNQNGFYCVPQFTQEQSTQLIQSFEPAHFQSTPLH</sequence>
<dbReference type="PANTHER" id="PTHR39183">
    <property type="entry name" value="SPORE COAT PROTEIN F-LIKE PROTEIN YHCQ"/>
    <property type="match status" value="1"/>
</dbReference>
<keyword evidence="5" id="KW-1185">Reference proteome</keyword>
<dbReference type="Gene3D" id="1.20.1260.10">
    <property type="match status" value="1"/>
</dbReference>
<dbReference type="AlphaFoldDB" id="A0A926N717"/>
<comment type="similarity">
    <text evidence="3">Belongs to the CotF family.</text>
</comment>
<reference evidence="4" key="1">
    <citation type="submission" date="2020-09" db="EMBL/GenBank/DDBJ databases">
        <title>A novel bacterium of genus Hazenella, isolated from South China Sea.</title>
        <authorList>
            <person name="Huang H."/>
            <person name="Mo K."/>
            <person name="Hu Y."/>
        </authorList>
    </citation>
    <scope>NUCLEOTIDE SEQUENCE</scope>
    <source>
        <strain evidence="4">IB182357</strain>
    </source>
</reference>
<dbReference type="RefSeq" id="WP_191141349.1">
    <property type="nucleotide sequence ID" value="NZ_JACXAH010000002.1"/>
</dbReference>
<dbReference type="InterPro" id="IPR012851">
    <property type="entry name" value="Spore_coat_CotF-like"/>
</dbReference>
<keyword evidence="1" id="KW-0749">Sporulation</keyword>
<evidence type="ECO:0000313" key="5">
    <source>
        <dbReference type="Proteomes" id="UP000661691"/>
    </source>
</evidence>
<keyword evidence="4" id="KW-0167">Capsid protein</keyword>